<keyword evidence="3" id="KW-1185">Reference proteome</keyword>
<comment type="caution">
    <text evidence="2">The sequence shown here is derived from an EMBL/GenBank/DDBJ whole genome shotgun (WGS) entry which is preliminary data.</text>
</comment>
<keyword evidence="1" id="KW-0732">Signal</keyword>
<feature type="chain" id="PRO_5045142792" evidence="1">
    <location>
        <begin position="28"/>
        <end position="187"/>
    </location>
</feature>
<sequence length="187" mass="20001">MRKIRSLALVAALASLAVAFSAGPAAAAVVESQPRPIHAYSSGKCVDLRTQDDVTIQLYSCHGGSNQQWISWFYEPGHDPANPTRHAFVFKSKANGKCIVAMDGDGVGGGTDLVRAVSGLACAQTGAMWEVIHEFYAGRTYSVLRSLRTGRCLELRNNSSANNTIIRQVPCVITSPAQAWAIGPTPR</sequence>
<gene>
    <name evidence="2" type="ORF">ACFQO7_32055</name>
</gene>
<reference evidence="3" key="1">
    <citation type="journal article" date="2019" name="Int. J. Syst. Evol. Microbiol.">
        <title>The Global Catalogue of Microorganisms (GCM) 10K type strain sequencing project: providing services to taxonomists for standard genome sequencing and annotation.</title>
        <authorList>
            <consortium name="The Broad Institute Genomics Platform"/>
            <consortium name="The Broad Institute Genome Sequencing Center for Infectious Disease"/>
            <person name="Wu L."/>
            <person name="Ma J."/>
        </authorList>
    </citation>
    <scope>NUCLEOTIDE SEQUENCE [LARGE SCALE GENOMIC DNA]</scope>
    <source>
        <strain evidence="3">CGMCC 1.9106</strain>
    </source>
</reference>
<organism evidence="2 3">
    <name type="scientific">Catellatospora aurea</name>
    <dbReference type="NCBI Taxonomy" id="1337874"/>
    <lineage>
        <taxon>Bacteria</taxon>
        <taxon>Bacillati</taxon>
        <taxon>Actinomycetota</taxon>
        <taxon>Actinomycetes</taxon>
        <taxon>Micromonosporales</taxon>
        <taxon>Micromonosporaceae</taxon>
        <taxon>Catellatospora</taxon>
    </lineage>
</organism>
<dbReference type="SUPFAM" id="SSF50370">
    <property type="entry name" value="Ricin B-like lectins"/>
    <property type="match status" value="1"/>
</dbReference>
<dbReference type="EMBL" id="JBHTAC010000050">
    <property type="protein sequence ID" value="MFC7247132.1"/>
    <property type="molecule type" value="Genomic_DNA"/>
</dbReference>
<name>A0ABW2H836_9ACTN</name>
<dbReference type="RefSeq" id="WP_376809888.1">
    <property type="nucleotide sequence ID" value="NZ_JBHTAC010000050.1"/>
</dbReference>
<accession>A0ABW2H836</accession>
<proteinExistence type="predicted"/>
<evidence type="ECO:0000256" key="1">
    <source>
        <dbReference type="SAM" id="SignalP"/>
    </source>
</evidence>
<dbReference type="PROSITE" id="PS50231">
    <property type="entry name" value="RICIN_B_LECTIN"/>
    <property type="match status" value="1"/>
</dbReference>
<feature type="signal peptide" evidence="1">
    <location>
        <begin position="1"/>
        <end position="27"/>
    </location>
</feature>
<dbReference type="InterPro" id="IPR035992">
    <property type="entry name" value="Ricin_B-like_lectins"/>
</dbReference>
<dbReference type="CDD" id="cd00161">
    <property type="entry name" value="beta-trefoil_Ricin-like"/>
    <property type="match status" value="1"/>
</dbReference>
<dbReference type="Gene3D" id="2.80.10.50">
    <property type="match status" value="2"/>
</dbReference>
<evidence type="ECO:0000313" key="3">
    <source>
        <dbReference type="Proteomes" id="UP001596392"/>
    </source>
</evidence>
<dbReference type="Proteomes" id="UP001596392">
    <property type="component" value="Unassembled WGS sequence"/>
</dbReference>
<evidence type="ECO:0000313" key="2">
    <source>
        <dbReference type="EMBL" id="MFC7247132.1"/>
    </source>
</evidence>
<protein>
    <submittedName>
        <fullName evidence="2">RICIN domain-containing protein</fullName>
    </submittedName>
</protein>